<dbReference type="RefSeq" id="WP_112908456.1">
    <property type="nucleotide sequence ID" value="NZ_CP030764.1"/>
</dbReference>
<gene>
    <name evidence="2" type="ORF">DLJ82_6648</name>
</gene>
<keyword evidence="2" id="KW-0614">Plasmid</keyword>
<keyword evidence="1" id="KW-0812">Transmembrane</keyword>
<dbReference type="AlphaFoldDB" id="A0A2Z4YU47"/>
<proteinExistence type="predicted"/>
<evidence type="ECO:0000256" key="1">
    <source>
        <dbReference type="SAM" id="Phobius"/>
    </source>
</evidence>
<accession>A0A2Z4YU47</accession>
<organism evidence="2 3">
    <name type="scientific">Rhizobium leguminosarum</name>
    <dbReference type="NCBI Taxonomy" id="384"/>
    <lineage>
        <taxon>Bacteria</taxon>
        <taxon>Pseudomonadati</taxon>
        <taxon>Pseudomonadota</taxon>
        <taxon>Alphaproteobacteria</taxon>
        <taxon>Hyphomicrobiales</taxon>
        <taxon>Rhizobiaceae</taxon>
        <taxon>Rhizobium/Agrobacterium group</taxon>
        <taxon>Rhizobium</taxon>
    </lineage>
</organism>
<geneLocation type="plasmid" evidence="2 3">
    <name>unnamed4</name>
</geneLocation>
<reference evidence="2 3" key="1">
    <citation type="submission" date="2018-07" db="EMBL/GenBank/DDBJ databases">
        <title>Rhizobium leguminosarum strain:ATCC 14479 Genome sequencing and assembly.</title>
        <authorList>
            <person name="Chakraborty R."/>
        </authorList>
    </citation>
    <scope>NUCLEOTIDE SEQUENCE [LARGE SCALE GENOMIC DNA]</scope>
    <source>
        <strain evidence="2 3">ATCC 14479</strain>
        <plasmid evidence="3">Plasmid unnamed4</plasmid>
    </source>
</reference>
<evidence type="ECO:0000313" key="2">
    <source>
        <dbReference type="EMBL" id="AXA44619.1"/>
    </source>
</evidence>
<keyword evidence="1" id="KW-0472">Membrane</keyword>
<feature type="transmembrane region" description="Helical" evidence="1">
    <location>
        <begin position="57"/>
        <end position="76"/>
    </location>
</feature>
<feature type="transmembrane region" description="Helical" evidence="1">
    <location>
        <begin position="7"/>
        <end position="29"/>
    </location>
</feature>
<sequence>MLSLTSSIYLWCLVGIVISTILPVLWQYVRIQFPSPRGLPDQPLAGLPEFLLAMKPYLALCLASALTAILLVAFLGDNLTDARAAILAGYAWDSTLQKLR</sequence>
<dbReference type="Proteomes" id="UP000251166">
    <property type="component" value="Plasmid unnamed4"/>
</dbReference>
<protein>
    <submittedName>
        <fullName evidence="2">Putative integral membrane protein</fullName>
    </submittedName>
</protein>
<keyword evidence="1" id="KW-1133">Transmembrane helix</keyword>
<name>A0A2Z4YU47_RHILE</name>
<evidence type="ECO:0000313" key="3">
    <source>
        <dbReference type="Proteomes" id="UP000251166"/>
    </source>
</evidence>
<dbReference type="EMBL" id="CP030764">
    <property type="protein sequence ID" value="AXA44619.1"/>
    <property type="molecule type" value="Genomic_DNA"/>
</dbReference>